<dbReference type="Proteomes" id="UP000003936">
    <property type="component" value="Chromosome"/>
</dbReference>
<dbReference type="EMBL" id="CP003546">
    <property type="protein sequence ID" value="AFP84984.1"/>
    <property type="molecule type" value="Genomic_DNA"/>
</dbReference>
<protein>
    <submittedName>
        <fullName evidence="1">Uncharacterized protein</fullName>
    </submittedName>
</protein>
<reference evidence="1 2" key="1">
    <citation type="journal article" date="2012" name="Mol. Biol. Evol.">
        <title>Genome reduction and co-evolution between the primary and secondary bacterial symbionts of psyllids.</title>
        <authorList>
            <person name="Sloan D.B."/>
            <person name="Moran N.A."/>
        </authorList>
    </citation>
    <scope>NUCLEOTIDE SEQUENCE [LARGE SCALE GENOMIC DNA]</scope>
    <source>
        <strain evidence="1">Ceuc_S</strain>
    </source>
</reference>
<keyword evidence="2" id="KW-1185">Reference proteome</keyword>
<organism evidence="1 2">
    <name type="scientific">secondary endosymbiont of Ctenarytaina eucalypti</name>
    <dbReference type="NCBI Taxonomy" id="1199245"/>
    <lineage>
        <taxon>Bacteria</taxon>
        <taxon>Pseudomonadati</taxon>
        <taxon>Pseudomonadota</taxon>
        <taxon>Gammaproteobacteria</taxon>
        <taxon>Enterobacterales</taxon>
        <taxon>Enterobacteriaceae</taxon>
        <taxon>aphid secondary symbionts</taxon>
    </lineage>
</organism>
<accession>J3Z403</accession>
<name>J3Z403_9ENTR</name>
<dbReference type="HOGENOM" id="CLU_2304060_0_0_6"/>
<dbReference type="AlphaFoldDB" id="J3Z403"/>
<dbReference type="KEGG" id="sect:A359_05930"/>
<gene>
    <name evidence="1" type="ORF">A359_05930</name>
</gene>
<sequence>MIVAESPLFCSKRYYYCFSGAIFKSILTLVVNFRDHLDPNNGGGLSGHFFLTKHYACHAVQYILADVLWEAIKNYIRCVFLRFCYRIDYSSLLNNPMHLS</sequence>
<proteinExistence type="predicted"/>
<evidence type="ECO:0000313" key="1">
    <source>
        <dbReference type="EMBL" id="AFP84984.1"/>
    </source>
</evidence>
<evidence type="ECO:0000313" key="2">
    <source>
        <dbReference type="Proteomes" id="UP000003936"/>
    </source>
</evidence>